<keyword evidence="8 12" id="KW-0238">DNA-binding</keyword>
<dbReference type="SUPFAM" id="SSF52540">
    <property type="entry name" value="P-loop containing nucleoside triphosphate hydrolases"/>
    <property type="match status" value="1"/>
</dbReference>
<dbReference type="PANTHER" id="PTHR30153">
    <property type="entry name" value="REPLICATIVE DNA HELICASE DNAB"/>
    <property type="match status" value="1"/>
</dbReference>
<dbReference type="GO" id="GO:0006269">
    <property type="term" value="P:DNA replication, synthesis of primer"/>
    <property type="evidence" value="ECO:0007669"/>
    <property type="project" value="UniProtKB-UniRule"/>
</dbReference>
<dbReference type="GO" id="GO:1990077">
    <property type="term" value="C:primosome complex"/>
    <property type="evidence" value="ECO:0007669"/>
    <property type="project" value="UniProtKB-UniRule"/>
</dbReference>
<evidence type="ECO:0000256" key="10">
    <source>
        <dbReference type="ARBA" id="ARBA00048954"/>
    </source>
</evidence>
<sequence>MTLGERAIEKTLPANLDAERAVLGALLIDSEAISEISTFLKPGDFHRERHGVIYAARVELYERNEAGDFVTLVDELRRKGQLEAVGGASYLTELINDVPTAAHVEHYAHIVEHCAIMRRLVGAAGRIAGIGYENPPDLDEALNRAEQLLFDVSQRRISEDFTSLREALREYFDTIEYLHQHKGEVVGVPSGFRDLDQITGGLHPSDLIIIAGRPGVGKTGFALSIVRNVASRFQAPAALFSLEMSTEQLVQRLLCMEAAVDSQRVRSGYIDEFEWRRISEAFGVLSDAPIFIDDSAGISTAELRMKARRLKTEHDLKLIVVDYLQLMQGRGLENRVQEVSEISRALKVLARELDVPVIALSQLSRAVESRQDHRPMLSDLRESGSIEQDADIVMFIHREELYKPDTDKKNIADIIIAKHRNGPVGQIPVRFFPSQTRFADLEVYRQPDN</sequence>
<evidence type="ECO:0000259" key="13">
    <source>
        <dbReference type="PROSITE" id="PS51199"/>
    </source>
</evidence>
<evidence type="ECO:0000256" key="8">
    <source>
        <dbReference type="ARBA" id="ARBA00023125"/>
    </source>
</evidence>
<keyword evidence="3 12" id="KW-0235">DNA replication</keyword>
<dbReference type="CDD" id="cd00984">
    <property type="entry name" value="DnaB_C"/>
    <property type="match status" value="1"/>
</dbReference>
<dbReference type="InterPro" id="IPR007692">
    <property type="entry name" value="DNA_helicase_DnaB"/>
</dbReference>
<dbReference type="GO" id="GO:0005524">
    <property type="term" value="F:ATP binding"/>
    <property type="evidence" value="ECO:0007669"/>
    <property type="project" value="UniProtKB-UniRule"/>
</dbReference>
<keyword evidence="5 12" id="KW-0378">Hydrolase</keyword>
<dbReference type="GO" id="GO:0005829">
    <property type="term" value="C:cytosol"/>
    <property type="evidence" value="ECO:0007669"/>
    <property type="project" value="TreeGrafter"/>
</dbReference>
<dbReference type="GO" id="GO:0043139">
    <property type="term" value="F:5'-3' DNA helicase activity"/>
    <property type="evidence" value="ECO:0007669"/>
    <property type="project" value="UniProtKB-EC"/>
</dbReference>
<dbReference type="EMBL" id="JQ970524">
    <property type="protein sequence ID" value="AFK79160.1"/>
    <property type="molecule type" value="Genomic_DNA"/>
</dbReference>
<keyword evidence="4 12" id="KW-0547">Nucleotide-binding</keyword>
<dbReference type="GO" id="GO:0016887">
    <property type="term" value="F:ATP hydrolysis activity"/>
    <property type="evidence" value="ECO:0007669"/>
    <property type="project" value="RHEA"/>
</dbReference>
<feature type="domain" description="SF4 helicase" evidence="13">
    <location>
        <begin position="181"/>
        <end position="445"/>
    </location>
</feature>
<dbReference type="InterPro" id="IPR007693">
    <property type="entry name" value="DNA_helicase_DnaB-like_N"/>
</dbReference>
<dbReference type="Pfam" id="PF00772">
    <property type="entry name" value="DnaB"/>
    <property type="match status" value="1"/>
</dbReference>
<organism evidence="14">
    <name type="scientific">uncultured bacterium F25-01</name>
    <dbReference type="NCBI Taxonomy" id="1191433"/>
    <lineage>
        <taxon>Bacteria</taxon>
        <taxon>environmental samples</taxon>
    </lineage>
</organism>
<dbReference type="SUPFAM" id="SSF48024">
    <property type="entry name" value="N-terminal domain of DnaB helicase"/>
    <property type="match status" value="1"/>
</dbReference>
<evidence type="ECO:0000256" key="7">
    <source>
        <dbReference type="ARBA" id="ARBA00022840"/>
    </source>
</evidence>
<accession>I3VIF4</accession>
<comment type="similarity">
    <text evidence="1 12">Belongs to the helicase family. DnaB subfamily.</text>
</comment>
<dbReference type="NCBIfam" id="TIGR00665">
    <property type="entry name" value="DnaB"/>
    <property type="match status" value="1"/>
</dbReference>
<dbReference type="InterPro" id="IPR036185">
    <property type="entry name" value="DNA_heli_DnaB-like_N_sf"/>
</dbReference>
<evidence type="ECO:0000256" key="4">
    <source>
        <dbReference type="ARBA" id="ARBA00022741"/>
    </source>
</evidence>
<evidence type="ECO:0000256" key="1">
    <source>
        <dbReference type="ARBA" id="ARBA00008428"/>
    </source>
</evidence>
<name>I3VIF4_9BACT</name>
<protein>
    <recommendedName>
        <fullName evidence="11 12">Replicative DNA helicase</fullName>
        <ecNumber evidence="11 12">5.6.2.3</ecNumber>
    </recommendedName>
</protein>
<proteinExistence type="inferred from homology"/>
<evidence type="ECO:0000256" key="11">
    <source>
        <dbReference type="NCBIfam" id="TIGR00665"/>
    </source>
</evidence>
<dbReference type="PANTHER" id="PTHR30153:SF2">
    <property type="entry name" value="REPLICATIVE DNA HELICASE"/>
    <property type="match status" value="1"/>
</dbReference>
<dbReference type="Gene3D" id="1.10.860.10">
    <property type="entry name" value="DNAb Helicase, Chain A"/>
    <property type="match status" value="1"/>
</dbReference>
<dbReference type="InterPro" id="IPR027417">
    <property type="entry name" value="P-loop_NTPase"/>
</dbReference>
<evidence type="ECO:0000256" key="6">
    <source>
        <dbReference type="ARBA" id="ARBA00022806"/>
    </source>
</evidence>
<keyword evidence="6 12" id="KW-0347">Helicase</keyword>
<dbReference type="FunFam" id="1.10.860.10:FF:000001">
    <property type="entry name" value="Replicative DNA helicase"/>
    <property type="match status" value="1"/>
</dbReference>
<evidence type="ECO:0000256" key="9">
    <source>
        <dbReference type="ARBA" id="ARBA00023235"/>
    </source>
</evidence>
<comment type="function">
    <text evidence="12">The main replicative DNA helicase, it participates in initiation and elongation during chromosome replication. Travels ahead of the DNA replisome, separating dsDNA into templates for DNA synthesis. A processive ATP-dependent 5'-3' DNA helicase it has DNA-dependent ATPase activity.</text>
</comment>
<dbReference type="EC" id="5.6.2.3" evidence="11 12"/>
<dbReference type="PROSITE" id="PS51199">
    <property type="entry name" value="SF4_HELICASE"/>
    <property type="match status" value="1"/>
</dbReference>
<dbReference type="Pfam" id="PF03796">
    <property type="entry name" value="DnaB_C"/>
    <property type="match status" value="1"/>
</dbReference>
<evidence type="ECO:0000256" key="3">
    <source>
        <dbReference type="ARBA" id="ARBA00022705"/>
    </source>
</evidence>
<dbReference type="InterPro" id="IPR016136">
    <property type="entry name" value="DNA_helicase_N/primase_C"/>
</dbReference>
<evidence type="ECO:0000256" key="2">
    <source>
        <dbReference type="ARBA" id="ARBA00022515"/>
    </source>
</evidence>
<dbReference type="NCBIfam" id="NF004384">
    <property type="entry name" value="PRK05748.1"/>
    <property type="match status" value="1"/>
</dbReference>
<dbReference type="FunFam" id="3.40.50.300:FF:000076">
    <property type="entry name" value="Replicative DNA helicase"/>
    <property type="match status" value="1"/>
</dbReference>
<keyword evidence="7 12" id="KW-0067">ATP-binding</keyword>
<dbReference type="InterPro" id="IPR007694">
    <property type="entry name" value="DNA_helicase_DnaB-like_C"/>
</dbReference>
<dbReference type="GO" id="GO:0003677">
    <property type="term" value="F:DNA binding"/>
    <property type="evidence" value="ECO:0007669"/>
    <property type="project" value="UniProtKB-UniRule"/>
</dbReference>
<evidence type="ECO:0000256" key="5">
    <source>
        <dbReference type="ARBA" id="ARBA00022801"/>
    </source>
</evidence>
<comment type="catalytic activity">
    <reaction evidence="10 12">
        <text>ATP + H2O = ADP + phosphate + H(+)</text>
        <dbReference type="Rhea" id="RHEA:13065"/>
        <dbReference type="ChEBI" id="CHEBI:15377"/>
        <dbReference type="ChEBI" id="CHEBI:15378"/>
        <dbReference type="ChEBI" id="CHEBI:30616"/>
        <dbReference type="ChEBI" id="CHEBI:43474"/>
        <dbReference type="ChEBI" id="CHEBI:456216"/>
        <dbReference type="EC" id="5.6.2.3"/>
    </reaction>
</comment>
<keyword evidence="9" id="KW-0413">Isomerase</keyword>
<evidence type="ECO:0000313" key="14">
    <source>
        <dbReference type="EMBL" id="AFK79160.1"/>
    </source>
</evidence>
<dbReference type="AlphaFoldDB" id="I3VIF4"/>
<dbReference type="Gene3D" id="3.40.50.300">
    <property type="entry name" value="P-loop containing nucleotide triphosphate hydrolases"/>
    <property type="match status" value="1"/>
</dbReference>
<evidence type="ECO:0000256" key="12">
    <source>
        <dbReference type="RuleBase" id="RU362085"/>
    </source>
</evidence>
<reference evidence="14" key="1">
    <citation type="submission" date="2012-04" db="EMBL/GenBank/DDBJ databases">
        <title>Characterization of mineral phosphate solubilization trait from soil metagenome.</title>
        <authorList>
            <person name="Chhabra S."/>
            <person name="Brazil D."/>
            <person name="Morrissey J."/>
            <person name="Burke J."/>
            <person name="O'Gara F."/>
            <person name="Dowling D."/>
        </authorList>
    </citation>
    <scope>NUCLEOTIDE SEQUENCE</scope>
</reference>
<keyword evidence="2 12" id="KW-0639">Primosome</keyword>
<dbReference type="GO" id="GO:0042802">
    <property type="term" value="F:identical protein binding"/>
    <property type="evidence" value="ECO:0007669"/>
    <property type="project" value="UniProtKB-ARBA"/>
</dbReference>